<reference evidence="3" key="1">
    <citation type="submission" date="2019-02" db="EMBL/GenBank/DDBJ databases">
        <authorList>
            <person name="Gruber-Vodicka R. H."/>
            <person name="Seah K. B. B."/>
        </authorList>
    </citation>
    <scope>NUCLEOTIDE SEQUENCE</scope>
    <source>
        <strain evidence="2">BECK_S312</strain>
        <strain evidence="3">BECK_S426</strain>
    </source>
</reference>
<dbReference type="EMBL" id="CAADFM010000166">
    <property type="protein sequence ID" value="VFK17268.1"/>
    <property type="molecule type" value="Genomic_DNA"/>
</dbReference>
<dbReference type="PIRSF" id="PIRSF018297">
    <property type="entry name" value="Doc"/>
    <property type="match status" value="1"/>
</dbReference>
<gene>
    <name evidence="2" type="ORF">BECKLPF1236A_GA0070988_1016610</name>
    <name evidence="3" type="ORF">BECKLPF1236C_GA0070990_1016910</name>
</gene>
<name>A0A450XTA9_9GAMM</name>
<dbReference type="PROSITE" id="PS51459">
    <property type="entry name" value="FIDO"/>
    <property type="match status" value="1"/>
</dbReference>
<dbReference type="PANTHER" id="PTHR39426">
    <property type="entry name" value="HOMOLOGY TO DEATH-ON-CURING PROTEIN OF PHAGE P1"/>
    <property type="match status" value="1"/>
</dbReference>
<dbReference type="Gene3D" id="1.20.120.1870">
    <property type="entry name" value="Fic/DOC protein, Fido domain"/>
    <property type="match status" value="1"/>
</dbReference>
<sequence length="140" mass="15277">MWLLNIEEVIGLHRKIIAQSGGSEGIRDRGALESAIVQPRMTFGGRDLYPGLVEKAAALGCSLIRNHPFIDGNKRIGHAAMEVMLVLNGYEIDADVDEQEQVILAVAAGELSRAEFTAWLRPRVVLLSLAPKLQVESVGF</sequence>
<dbReference type="InterPro" id="IPR006440">
    <property type="entry name" value="Doc"/>
</dbReference>
<dbReference type="PANTHER" id="PTHR39426:SF1">
    <property type="entry name" value="HOMOLOGY TO DEATH-ON-CURING PROTEIN OF PHAGE P1"/>
    <property type="match status" value="1"/>
</dbReference>
<dbReference type="NCBIfam" id="TIGR01550">
    <property type="entry name" value="DOC_P1"/>
    <property type="match status" value="1"/>
</dbReference>
<protein>
    <submittedName>
        <fullName evidence="3">Death on curing protein</fullName>
    </submittedName>
</protein>
<proteinExistence type="predicted"/>
<dbReference type="InterPro" id="IPR036597">
    <property type="entry name" value="Fido-like_dom_sf"/>
</dbReference>
<evidence type="ECO:0000313" key="2">
    <source>
        <dbReference type="EMBL" id="VFK17268.1"/>
    </source>
</evidence>
<dbReference type="SUPFAM" id="SSF140931">
    <property type="entry name" value="Fic-like"/>
    <property type="match status" value="1"/>
</dbReference>
<dbReference type="InterPro" id="IPR053737">
    <property type="entry name" value="Type_II_TA_Toxin"/>
</dbReference>
<accession>A0A450XTA9</accession>
<dbReference type="AlphaFoldDB" id="A0A450XTA9"/>
<evidence type="ECO:0000313" key="3">
    <source>
        <dbReference type="EMBL" id="VFK32516.1"/>
    </source>
</evidence>
<organism evidence="3">
    <name type="scientific">Candidatus Kentrum sp. LPFa</name>
    <dbReference type="NCBI Taxonomy" id="2126335"/>
    <lineage>
        <taxon>Bacteria</taxon>
        <taxon>Pseudomonadati</taxon>
        <taxon>Pseudomonadota</taxon>
        <taxon>Gammaproteobacteria</taxon>
        <taxon>Candidatus Kentrum</taxon>
    </lineage>
</organism>
<dbReference type="EMBL" id="CAADFP010000169">
    <property type="protein sequence ID" value="VFK32516.1"/>
    <property type="molecule type" value="Genomic_DNA"/>
</dbReference>
<dbReference type="Pfam" id="PF02661">
    <property type="entry name" value="Fic"/>
    <property type="match status" value="1"/>
</dbReference>
<dbReference type="InterPro" id="IPR003812">
    <property type="entry name" value="Fido"/>
</dbReference>
<dbReference type="GO" id="GO:0016301">
    <property type="term" value="F:kinase activity"/>
    <property type="evidence" value="ECO:0007669"/>
    <property type="project" value="InterPro"/>
</dbReference>
<feature type="domain" description="Fido" evidence="1">
    <location>
        <begin position="4"/>
        <end position="122"/>
    </location>
</feature>
<evidence type="ECO:0000259" key="1">
    <source>
        <dbReference type="PROSITE" id="PS51459"/>
    </source>
</evidence>